<dbReference type="GO" id="GO:0000387">
    <property type="term" value="P:spliceosomal snRNP assembly"/>
    <property type="evidence" value="ECO:0007669"/>
    <property type="project" value="InterPro"/>
</dbReference>
<keyword evidence="4" id="KW-1185">Reference proteome</keyword>
<evidence type="ECO:0008006" key="5">
    <source>
        <dbReference type="Google" id="ProtNLM"/>
    </source>
</evidence>
<protein>
    <recommendedName>
        <fullName evidence="5">V-snare</fullName>
    </recommendedName>
</protein>
<feature type="compositionally biased region" description="Basic and acidic residues" evidence="2">
    <location>
        <begin position="148"/>
        <end position="159"/>
    </location>
</feature>
<dbReference type="Pfam" id="PF04938">
    <property type="entry name" value="SIP1"/>
    <property type="match status" value="1"/>
</dbReference>
<evidence type="ECO:0000256" key="1">
    <source>
        <dbReference type="ARBA" id="ARBA00025758"/>
    </source>
</evidence>
<dbReference type="GO" id="GO:0032797">
    <property type="term" value="C:SMN complex"/>
    <property type="evidence" value="ECO:0007669"/>
    <property type="project" value="TreeGrafter"/>
</dbReference>
<name>A0AAE8MV76_9PEZI</name>
<proteinExistence type="inferred from homology"/>
<dbReference type="PANTHER" id="PTHR12794:SF0">
    <property type="entry name" value="GEM-ASSOCIATED PROTEIN 2"/>
    <property type="match status" value="1"/>
</dbReference>
<organism evidence="3 4">
    <name type="scientific">Cephalotrichum gorgonifer</name>
    <dbReference type="NCBI Taxonomy" id="2041049"/>
    <lineage>
        <taxon>Eukaryota</taxon>
        <taxon>Fungi</taxon>
        <taxon>Dikarya</taxon>
        <taxon>Ascomycota</taxon>
        <taxon>Pezizomycotina</taxon>
        <taxon>Sordariomycetes</taxon>
        <taxon>Hypocreomycetidae</taxon>
        <taxon>Microascales</taxon>
        <taxon>Microascaceae</taxon>
        <taxon>Cephalotrichum</taxon>
    </lineage>
</organism>
<comment type="caution">
    <text evidence="3">The sequence shown here is derived from an EMBL/GenBank/DDBJ whole genome shotgun (WGS) entry which is preliminary data.</text>
</comment>
<feature type="region of interest" description="Disordered" evidence="2">
    <location>
        <begin position="1"/>
        <end position="39"/>
    </location>
</feature>
<dbReference type="GO" id="GO:0005634">
    <property type="term" value="C:nucleus"/>
    <property type="evidence" value="ECO:0007669"/>
    <property type="project" value="TreeGrafter"/>
</dbReference>
<dbReference type="PANTHER" id="PTHR12794">
    <property type="entry name" value="GEMIN2"/>
    <property type="match status" value="1"/>
</dbReference>
<dbReference type="InterPro" id="IPR035426">
    <property type="entry name" value="Gemin2/Brr1"/>
</dbReference>
<feature type="compositionally biased region" description="Basic and acidic residues" evidence="2">
    <location>
        <begin position="373"/>
        <end position="389"/>
    </location>
</feature>
<evidence type="ECO:0000256" key="2">
    <source>
        <dbReference type="SAM" id="MobiDB-lite"/>
    </source>
</evidence>
<comment type="similarity">
    <text evidence="1">Belongs to the gemin-2 family.</text>
</comment>
<reference evidence="3" key="1">
    <citation type="submission" date="2018-03" db="EMBL/GenBank/DDBJ databases">
        <authorList>
            <person name="Guldener U."/>
        </authorList>
    </citation>
    <scope>NUCLEOTIDE SEQUENCE</scope>
</reference>
<dbReference type="AlphaFoldDB" id="A0AAE8MV76"/>
<feature type="compositionally biased region" description="Acidic residues" evidence="2">
    <location>
        <begin position="327"/>
        <end position="353"/>
    </location>
</feature>
<evidence type="ECO:0000313" key="3">
    <source>
        <dbReference type="EMBL" id="SPO00053.1"/>
    </source>
</evidence>
<feature type="compositionally biased region" description="Acidic residues" evidence="2">
    <location>
        <begin position="390"/>
        <end position="424"/>
    </location>
</feature>
<sequence>MGSKRNLDDDVENLPAVPSSKRPKRDGGSSKRNHQNAYMDPTWGQKYFFLSQDATSTIPQEEGLEWEDDADAMAYLRGVRKQATSIPHLLVAPKIGPQLPSSFQRNDSRGDDDTSDEEGEVPQRTIYDNGTGDFRGYYRDGAYTAAPDPKDDTDGDEYHDSEEGAAAAVAEAYFTAIRTRFHSLRSRLHTSPPPHLVTALPASNSPLVGAFGPRSYTFIQWTKRLESTDPLPVQVASMDKDAVLRILRVMMGGKFLRVGREVSERTSRWLWALLARLPPVGELAHTEVGWVRDLGRRAVLLGRSLAEMAALREEMAGGGGDLGINDGVDESDEDEDVAQEFEGDGIYSEDDETRPEGTQQSDSAEGDGGETDQDGRVDVDGGADTKPEDGEGEEGVEEEAEGDAPMDMDIEGEDDADDEPPEDLEAAKRRLLAQIGQIRDSSPQESVAGEEDDGGEATMRARMNMRATINMILTVAGEFYGQRDLLEFRDPFTGI</sequence>
<feature type="region of interest" description="Disordered" evidence="2">
    <location>
        <begin position="316"/>
        <end position="456"/>
    </location>
</feature>
<accession>A0AAE8MV76</accession>
<dbReference type="Gene3D" id="1.20.58.1070">
    <property type="match status" value="1"/>
</dbReference>
<evidence type="ECO:0000313" key="4">
    <source>
        <dbReference type="Proteomes" id="UP001187682"/>
    </source>
</evidence>
<feature type="region of interest" description="Disordered" evidence="2">
    <location>
        <begin position="91"/>
        <end position="159"/>
    </location>
</feature>
<dbReference type="Proteomes" id="UP001187682">
    <property type="component" value="Unassembled WGS sequence"/>
</dbReference>
<dbReference type="EMBL" id="ONZQ02000003">
    <property type="protein sequence ID" value="SPO00053.1"/>
    <property type="molecule type" value="Genomic_DNA"/>
</dbReference>
<gene>
    <name evidence="3" type="ORF">DNG_02905</name>
</gene>